<dbReference type="Pfam" id="PF18457">
    <property type="entry name" value="PUD1_2"/>
    <property type="match status" value="1"/>
</dbReference>
<dbReference type="InterPro" id="IPR041157">
    <property type="entry name" value="PUD1/2"/>
</dbReference>
<accession>A0A162ZB70</accession>
<name>A0A162ZB70_9FLAO</name>
<sequence length="144" mass="17104">MKNLSYSEALENQTLEFEKGRPNSWSDVYIKNEWGTPITEIEFIHRYESDRYDIERFDLIDNNERIFALKAGYWTGIGRTGKDYWWIRYKDDRKTWTCKSNFFCFLTANDAKSDRPVEIVIKKNKMEVSPPVSSGDYVTLYPEA</sequence>
<dbReference type="Proteomes" id="UP000076715">
    <property type="component" value="Unassembled WGS sequence"/>
</dbReference>
<keyword evidence="3" id="KW-1185">Reference proteome</keyword>
<evidence type="ECO:0000313" key="3">
    <source>
        <dbReference type="Proteomes" id="UP000076715"/>
    </source>
</evidence>
<evidence type="ECO:0000259" key="1">
    <source>
        <dbReference type="Pfam" id="PF18457"/>
    </source>
</evidence>
<evidence type="ECO:0000313" key="2">
    <source>
        <dbReference type="EMBL" id="KZS39686.1"/>
    </source>
</evidence>
<comment type="caution">
    <text evidence="2">The sequence shown here is derived from an EMBL/GenBank/DDBJ whole genome shotgun (WGS) entry which is preliminary data.</text>
</comment>
<dbReference type="RefSeq" id="WP_066315407.1">
    <property type="nucleotide sequence ID" value="NZ_LQRT01000024.1"/>
</dbReference>
<proteinExistence type="predicted"/>
<organism evidence="2 3">
    <name type="scientific">Aquimarina aggregata</name>
    <dbReference type="NCBI Taxonomy" id="1642818"/>
    <lineage>
        <taxon>Bacteria</taxon>
        <taxon>Pseudomonadati</taxon>
        <taxon>Bacteroidota</taxon>
        <taxon>Flavobacteriia</taxon>
        <taxon>Flavobacteriales</taxon>
        <taxon>Flavobacteriaceae</taxon>
        <taxon>Aquimarina</taxon>
    </lineage>
</organism>
<dbReference type="Gene3D" id="2.60.40.3820">
    <property type="match status" value="1"/>
</dbReference>
<dbReference type="AlphaFoldDB" id="A0A162ZB70"/>
<reference evidence="2 3" key="1">
    <citation type="submission" date="2016-01" db="EMBL/GenBank/DDBJ databases">
        <title>The draft genome sequence of Aquimarina sp. RZW4-3-2.</title>
        <authorList>
            <person name="Wang Y."/>
        </authorList>
    </citation>
    <scope>NUCLEOTIDE SEQUENCE [LARGE SCALE GENOMIC DNA]</scope>
    <source>
        <strain evidence="2 3">RZW4-3-2</strain>
    </source>
</reference>
<dbReference type="EMBL" id="LQRT01000024">
    <property type="protein sequence ID" value="KZS39686.1"/>
    <property type="molecule type" value="Genomic_DNA"/>
</dbReference>
<gene>
    <name evidence="2" type="ORF">AWE51_08525</name>
</gene>
<dbReference type="OrthoDB" id="5510298at2"/>
<feature type="domain" description="Up-regulated in Daf-2" evidence="1">
    <location>
        <begin position="24"/>
        <end position="98"/>
    </location>
</feature>
<protein>
    <recommendedName>
        <fullName evidence="1">Up-regulated in Daf-2 domain-containing protein</fullName>
    </recommendedName>
</protein>